<dbReference type="Pfam" id="PF07727">
    <property type="entry name" value="RVT_2"/>
    <property type="match status" value="1"/>
</dbReference>
<accession>A0A438HC64</accession>
<dbReference type="SUPFAM" id="SSF56672">
    <property type="entry name" value="DNA/RNA polymerases"/>
    <property type="match status" value="1"/>
</dbReference>
<evidence type="ECO:0000259" key="6">
    <source>
        <dbReference type="Pfam" id="PF22936"/>
    </source>
</evidence>
<reference evidence="7 8" key="1">
    <citation type="journal article" date="2018" name="PLoS Genet.">
        <title>Population sequencing reveals clonal diversity and ancestral inbreeding in the grapevine cultivar Chardonnay.</title>
        <authorList>
            <person name="Roach M.J."/>
            <person name="Johnson D.L."/>
            <person name="Bohlmann J."/>
            <person name="van Vuuren H.J."/>
            <person name="Jones S.J."/>
            <person name="Pretorius I.S."/>
            <person name="Schmidt S.A."/>
            <person name="Borneman A.R."/>
        </authorList>
    </citation>
    <scope>NUCLEOTIDE SEQUENCE [LARGE SCALE GENOMIC DNA]</scope>
    <source>
        <strain evidence="8">cv. Chardonnay</strain>
        <tissue evidence="7">Leaf</tissue>
    </source>
</reference>
<evidence type="ECO:0000259" key="3">
    <source>
        <dbReference type="Pfam" id="PF07727"/>
    </source>
</evidence>
<keyword evidence="1" id="KW-0645">Protease</keyword>
<organism evidence="7 8">
    <name type="scientific">Vitis vinifera</name>
    <name type="common">Grape</name>
    <dbReference type="NCBI Taxonomy" id="29760"/>
    <lineage>
        <taxon>Eukaryota</taxon>
        <taxon>Viridiplantae</taxon>
        <taxon>Streptophyta</taxon>
        <taxon>Embryophyta</taxon>
        <taxon>Tracheophyta</taxon>
        <taxon>Spermatophyta</taxon>
        <taxon>Magnoliopsida</taxon>
        <taxon>eudicotyledons</taxon>
        <taxon>Gunneridae</taxon>
        <taxon>Pentapetalae</taxon>
        <taxon>rosids</taxon>
        <taxon>Vitales</taxon>
        <taxon>Vitaceae</taxon>
        <taxon>Viteae</taxon>
        <taxon>Vitis</taxon>
    </lineage>
</organism>
<dbReference type="AlphaFoldDB" id="A0A438HC64"/>
<feature type="region of interest" description="Disordered" evidence="2">
    <location>
        <begin position="202"/>
        <end position="232"/>
    </location>
</feature>
<evidence type="ECO:0000256" key="1">
    <source>
        <dbReference type="ARBA" id="ARBA00022750"/>
    </source>
</evidence>
<dbReference type="InterPro" id="IPR043502">
    <property type="entry name" value="DNA/RNA_pol_sf"/>
</dbReference>
<dbReference type="InterPro" id="IPR013103">
    <property type="entry name" value="RVT_2"/>
</dbReference>
<feature type="domain" description="Reverse transcriptase Ty1/copia-type" evidence="3">
    <location>
        <begin position="620"/>
        <end position="715"/>
    </location>
</feature>
<dbReference type="EMBL" id="QGNW01000245">
    <property type="protein sequence ID" value="RVW82054.1"/>
    <property type="molecule type" value="Genomic_DNA"/>
</dbReference>
<dbReference type="InterPro" id="IPR029472">
    <property type="entry name" value="Copia-like_N"/>
</dbReference>
<evidence type="ECO:0000259" key="5">
    <source>
        <dbReference type="Pfam" id="PF14244"/>
    </source>
</evidence>
<keyword evidence="1" id="KW-0064">Aspartyl protease</keyword>
<dbReference type="Pfam" id="PF14244">
    <property type="entry name" value="Retrotran_gag_3"/>
    <property type="match status" value="1"/>
</dbReference>
<gene>
    <name evidence="7" type="primary">RE2_557</name>
    <name evidence="7" type="ORF">CK203_049118</name>
</gene>
<name>A0A438HC64_VITVI</name>
<evidence type="ECO:0000313" key="8">
    <source>
        <dbReference type="Proteomes" id="UP000288805"/>
    </source>
</evidence>
<dbReference type="InterPro" id="IPR025724">
    <property type="entry name" value="GAG-pre-integrase_dom"/>
</dbReference>
<comment type="caution">
    <text evidence="7">The sequence shown here is derived from an EMBL/GenBank/DDBJ whole genome shotgun (WGS) entry which is preliminary data.</text>
</comment>
<protein>
    <submittedName>
        <fullName evidence="7">Retrovirus-related Pol polyprotein from transposon RE2</fullName>
    </submittedName>
</protein>
<evidence type="ECO:0000256" key="2">
    <source>
        <dbReference type="SAM" id="MobiDB-lite"/>
    </source>
</evidence>
<evidence type="ECO:0000259" key="4">
    <source>
        <dbReference type="Pfam" id="PF13976"/>
    </source>
</evidence>
<dbReference type="CDD" id="cd09272">
    <property type="entry name" value="RNase_HI_RT_Ty1"/>
    <property type="match status" value="1"/>
</dbReference>
<dbReference type="PANTHER" id="PTHR37610:SF101">
    <property type="entry name" value="(RAPE) HYPOTHETICAL PROTEIN"/>
    <property type="match status" value="1"/>
</dbReference>
<dbReference type="InterPro" id="IPR054722">
    <property type="entry name" value="PolX-like_BBD"/>
</dbReference>
<dbReference type="Proteomes" id="UP000288805">
    <property type="component" value="Unassembled WGS sequence"/>
</dbReference>
<dbReference type="PANTHER" id="PTHR37610">
    <property type="entry name" value="CCHC-TYPE DOMAIN-CONTAINING PROTEIN"/>
    <property type="match status" value="1"/>
</dbReference>
<dbReference type="GO" id="GO:0004190">
    <property type="term" value="F:aspartic-type endopeptidase activity"/>
    <property type="evidence" value="ECO:0007669"/>
    <property type="project" value="UniProtKB-KW"/>
</dbReference>
<keyword evidence="1" id="KW-0378">Hydrolase</keyword>
<sequence>MLTPYALTSNDNPGNIITQVQLKGENYDEWARVVRTALRAKKKYGFVDGSIKQPNNDSPELEDWWAINPMLVSWVFNTIEPTLRSTISYMENVKELWEEIKQRFSIGNGPRVQQLKSDLVNCKQEGQGMVVYYGQLKSLWDELNNYDSIPVYEDGYGTVRSNILSIEPLPNLNRVYAMIVQQERVRTMTRTKEERGSPMSFAVQVGGRNSGGDGKDKTGTSGGRGRGGTARANVVQTSRTDGGRSVVTHSDKTGISGLSDEQWATVLTMLNSHKGGANERLTGKQNIFPWIIDTEASHHMTGTYECLNDLRDIMSCSVGLPNGVETKALKKGTMTLGEKLKLRHVLFVPKLKCNLISMLQLLDDSNLVVQFTNKICAIQDRNLRMLIGAGEQHKGLYFLKGVAPIRAYKTSSIASYELWHRRMGHPSSRVVDLIYEVDSVSRNDGVKNKFCGICFKAQQTKEVFFSNDNKAKECFDLIHCDLWGAYRVLASCGDDEGLYMQNDMEEQQASVLDVEHEIDVEMGHNMEMATDGNTEVGDRGGTDVSRPMVSEEQFGKGKRVKQPFIRLKDYVTHTIRVSPSASSSFQSKSSGCEPNTYAEAIKDECWRETMRKEIQALEDNETWTVEDLPPGKKAIRSKWVYKIKYNSDGSIERCKARLVILGNKQVEGIDYNKTFALTTKMVTVRRFLAVAAAKGWKLHQMDVHNAFLHGELEEEAPRCWFSKLVAALTSYGFKQSYSDYALFTYEAQHIQLNDLRKLKYFLGIEVARNSDGIFLCQRKYTLDIISEVGLLGAKPAGTPLEQNHKLALAANSDLCDPGQYRRLFMQQPKDEHWEATLRVVRYLKAIRDKSKKQYTVSRSSAEAEYRSMATTTCELKWLKGLLSIFGVMHSDPMHLYYDSQAALHITANPVFHERTKHIEVDCHFVRDEIQNGVIHTKYVHTSMQLANIFPKALGKRQFDFLLRKLGVRNPHAPT</sequence>
<feature type="domain" description="Retrotransposon Copia-like N-terminal" evidence="5">
    <location>
        <begin position="9"/>
        <end position="55"/>
    </location>
</feature>
<dbReference type="Pfam" id="PF13976">
    <property type="entry name" value="gag_pre-integrs"/>
    <property type="match status" value="1"/>
</dbReference>
<dbReference type="Pfam" id="PF22936">
    <property type="entry name" value="Pol_BBD"/>
    <property type="match status" value="1"/>
</dbReference>
<proteinExistence type="predicted"/>
<feature type="domain" description="GAG-pre-integrase" evidence="4">
    <location>
        <begin position="395"/>
        <end position="459"/>
    </location>
</feature>
<evidence type="ECO:0000313" key="7">
    <source>
        <dbReference type="EMBL" id="RVW82054.1"/>
    </source>
</evidence>
<feature type="domain" description="Retrovirus-related Pol polyprotein from transposon TNT 1-94-like beta-barrel" evidence="6">
    <location>
        <begin position="290"/>
        <end position="363"/>
    </location>
</feature>